<protein>
    <submittedName>
        <fullName evidence="1">Uncharacterized protein</fullName>
    </submittedName>
</protein>
<reference evidence="1" key="1">
    <citation type="journal article" date="2017" name="Science">
        <title>Giant viruses with an expanded complement of translation system components.</title>
        <authorList>
            <person name="Schulz F."/>
            <person name="Yutin N."/>
            <person name="Ivanova N.N."/>
            <person name="Ortega D.R."/>
            <person name="Lee T.K."/>
            <person name="Vierheilig J."/>
            <person name="Daims H."/>
            <person name="Horn M."/>
            <person name="Wagner M."/>
            <person name="Jensen G.J."/>
            <person name="Kyrpides N.C."/>
            <person name="Koonin E.V."/>
            <person name="Woyke T."/>
        </authorList>
    </citation>
    <scope>NUCLEOTIDE SEQUENCE</scope>
    <source>
        <strain evidence="1">KNV1</strain>
    </source>
</reference>
<accession>A0A1V0SJL8</accession>
<evidence type="ECO:0000313" key="1">
    <source>
        <dbReference type="EMBL" id="ARF11922.1"/>
    </source>
</evidence>
<organism evidence="1">
    <name type="scientific">Klosneuvirus KNV1</name>
    <dbReference type="NCBI Taxonomy" id="1977640"/>
    <lineage>
        <taxon>Viruses</taxon>
        <taxon>Varidnaviria</taxon>
        <taxon>Bamfordvirae</taxon>
        <taxon>Nucleocytoviricota</taxon>
        <taxon>Megaviricetes</taxon>
        <taxon>Imitervirales</taxon>
        <taxon>Mimiviridae</taxon>
        <taxon>Klosneuvirinae</taxon>
        <taxon>Klosneuvirus</taxon>
    </lineage>
</organism>
<gene>
    <name evidence="1" type="ORF">Klosneuvirus_3_57</name>
</gene>
<proteinExistence type="predicted"/>
<sequence length="108" mass="13057">MGRDFWYYWKNPNDEFCDRDENGWTIDPERFYLDMSISRHNDFIPGYGGDYTHYTPDSLKKEIEELTKKIEEVKKSDLWELMEAIKVFYALLAEMVVGQKSDVWIHYN</sequence>
<name>A0A1V0SJL8_9VIRU</name>
<dbReference type="EMBL" id="KY684110">
    <property type="protein sequence ID" value="ARF11922.1"/>
    <property type="molecule type" value="Genomic_DNA"/>
</dbReference>